<keyword evidence="3" id="KW-1185">Reference proteome</keyword>
<sequence>MGSTDPATAIIPIDLGTVAAFDQDVFPLAYYEGGGDNLSKGTFLIKATLGEVEKIKKLGTELLNNNDDFLFNTRLKVESLRVQKAKLQDNRKSLNPFKSFLNYRAARLFHETSRALYLQTKSTSEKMHRDKERVQVVPSARMRIVNDAISPNALIGGLSVELPNGLIDDAKRIIDDATEMMATANPFQDNFLISQIHDGEQEITLADTASILSQDEHGTKVDEGSRTSVASSDLQRSCPTSPQTINVINVIQNSIVTTNSPNLNGFTLNSGDRNSGASVCQEFPS</sequence>
<protein>
    <submittedName>
        <fullName evidence="2">Uncharacterized protein</fullName>
    </submittedName>
</protein>
<name>A0AAD4G8M3_BOLED</name>
<dbReference type="Proteomes" id="UP001194468">
    <property type="component" value="Unassembled WGS sequence"/>
</dbReference>
<feature type="compositionally biased region" description="Basic and acidic residues" evidence="1">
    <location>
        <begin position="215"/>
        <end position="225"/>
    </location>
</feature>
<proteinExistence type="predicted"/>
<gene>
    <name evidence="2" type="ORF">L210DRAFT_3566203</name>
</gene>
<comment type="caution">
    <text evidence="2">The sequence shown here is derived from an EMBL/GenBank/DDBJ whole genome shotgun (WGS) entry which is preliminary data.</text>
</comment>
<evidence type="ECO:0000313" key="2">
    <source>
        <dbReference type="EMBL" id="KAF8426173.1"/>
    </source>
</evidence>
<evidence type="ECO:0000256" key="1">
    <source>
        <dbReference type="SAM" id="MobiDB-lite"/>
    </source>
</evidence>
<organism evidence="2 3">
    <name type="scientific">Boletus edulis BED1</name>
    <dbReference type="NCBI Taxonomy" id="1328754"/>
    <lineage>
        <taxon>Eukaryota</taxon>
        <taxon>Fungi</taxon>
        <taxon>Dikarya</taxon>
        <taxon>Basidiomycota</taxon>
        <taxon>Agaricomycotina</taxon>
        <taxon>Agaricomycetes</taxon>
        <taxon>Agaricomycetidae</taxon>
        <taxon>Boletales</taxon>
        <taxon>Boletineae</taxon>
        <taxon>Boletaceae</taxon>
        <taxon>Boletoideae</taxon>
        <taxon>Boletus</taxon>
    </lineage>
</organism>
<feature type="region of interest" description="Disordered" evidence="1">
    <location>
        <begin position="215"/>
        <end position="238"/>
    </location>
</feature>
<accession>A0AAD4G8M3</accession>
<evidence type="ECO:0000313" key="3">
    <source>
        <dbReference type="Proteomes" id="UP001194468"/>
    </source>
</evidence>
<reference evidence="2" key="2">
    <citation type="journal article" date="2020" name="Nat. Commun.">
        <title>Large-scale genome sequencing of mycorrhizal fungi provides insights into the early evolution of symbiotic traits.</title>
        <authorList>
            <person name="Miyauchi S."/>
            <person name="Kiss E."/>
            <person name="Kuo A."/>
            <person name="Drula E."/>
            <person name="Kohler A."/>
            <person name="Sanchez-Garcia M."/>
            <person name="Morin E."/>
            <person name="Andreopoulos B."/>
            <person name="Barry K.W."/>
            <person name="Bonito G."/>
            <person name="Buee M."/>
            <person name="Carver A."/>
            <person name="Chen C."/>
            <person name="Cichocki N."/>
            <person name="Clum A."/>
            <person name="Culley D."/>
            <person name="Crous P.W."/>
            <person name="Fauchery L."/>
            <person name="Girlanda M."/>
            <person name="Hayes R.D."/>
            <person name="Keri Z."/>
            <person name="LaButti K."/>
            <person name="Lipzen A."/>
            <person name="Lombard V."/>
            <person name="Magnuson J."/>
            <person name="Maillard F."/>
            <person name="Murat C."/>
            <person name="Nolan M."/>
            <person name="Ohm R.A."/>
            <person name="Pangilinan J."/>
            <person name="Pereira M.F."/>
            <person name="Perotto S."/>
            <person name="Peter M."/>
            <person name="Pfister S."/>
            <person name="Riley R."/>
            <person name="Sitrit Y."/>
            <person name="Stielow J.B."/>
            <person name="Szollosi G."/>
            <person name="Zifcakova L."/>
            <person name="Stursova M."/>
            <person name="Spatafora J.W."/>
            <person name="Tedersoo L."/>
            <person name="Vaario L.M."/>
            <person name="Yamada A."/>
            <person name="Yan M."/>
            <person name="Wang P."/>
            <person name="Xu J."/>
            <person name="Bruns T."/>
            <person name="Baldrian P."/>
            <person name="Vilgalys R."/>
            <person name="Dunand C."/>
            <person name="Henrissat B."/>
            <person name="Grigoriev I.V."/>
            <person name="Hibbett D."/>
            <person name="Nagy L.G."/>
            <person name="Martin F.M."/>
        </authorList>
    </citation>
    <scope>NUCLEOTIDE SEQUENCE</scope>
    <source>
        <strain evidence="2">BED1</strain>
    </source>
</reference>
<feature type="compositionally biased region" description="Polar residues" evidence="1">
    <location>
        <begin position="226"/>
        <end position="238"/>
    </location>
</feature>
<dbReference type="AlphaFoldDB" id="A0AAD4G8M3"/>
<reference evidence="2" key="1">
    <citation type="submission" date="2019-10" db="EMBL/GenBank/DDBJ databases">
        <authorList>
            <consortium name="DOE Joint Genome Institute"/>
            <person name="Kuo A."/>
            <person name="Miyauchi S."/>
            <person name="Kiss E."/>
            <person name="Drula E."/>
            <person name="Kohler A."/>
            <person name="Sanchez-Garcia M."/>
            <person name="Andreopoulos B."/>
            <person name="Barry K.W."/>
            <person name="Bonito G."/>
            <person name="Buee M."/>
            <person name="Carver A."/>
            <person name="Chen C."/>
            <person name="Cichocki N."/>
            <person name="Clum A."/>
            <person name="Culley D."/>
            <person name="Crous P.W."/>
            <person name="Fauchery L."/>
            <person name="Girlanda M."/>
            <person name="Hayes R."/>
            <person name="Keri Z."/>
            <person name="LaButti K."/>
            <person name="Lipzen A."/>
            <person name="Lombard V."/>
            <person name="Magnuson J."/>
            <person name="Maillard F."/>
            <person name="Morin E."/>
            <person name="Murat C."/>
            <person name="Nolan M."/>
            <person name="Ohm R."/>
            <person name="Pangilinan J."/>
            <person name="Pereira M."/>
            <person name="Perotto S."/>
            <person name="Peter M."/>
            <person name="Riley R."/>
            <person name="Sitrit Y."/>
            <person name="Stielow B."/>
            <person name="Szollosi G."/>
            <person name="Zifcakova L."/>
            <person name="Stursova M."/>
            <person name="Spatafora J.W."/>
            <person name="Tedersoo L."/>
            <person name="Vaario L.-M."/>
            <person name="Yamada A."/>
            <person name="Yan M."/>
            <person name="Wang P."/>
            <person name="Xu J."/>
            <person name="Bruns T."/>
            <person name="Baldrian P."/>
            <person name="Vilgalys R."/>
            <person name="Henrissat B."/>
            <person name="Grigoriev I.V."/>
            <person name="Hibbett D."/>
            <person name="Nagy L.G."/>
            <person name="Martin F.M."/>
        </authorList>
    </citation>
    <scope>NUCLEOTIDE SEQUENCE</scope>
    <source>
        <strain evidence="2">BED1</strain>
    </source>
</reference>
<dbReference type="EMBL" id="WHUW01000088">
    <property type="protein sequence ID" value="KAF8426173.1"/>
    <property type="molecule type" value="Genomic_DNA"/>
</dbReference>